<sequence>MNFQILFVVMLLATATFSSLILIFNKDKSIQPIKLLYTSLFFYNFCLLIYYIWFEAGFIKEAPYLLRTVSPFMYLCAPFFFLFFRNSLIGKSGFKTLDALHFLPFLIHFIDLIPFYIQSQEVKLALSETLTLDPAKINVEASGLIPIQFHFIFRIILQTVYFGYSIYLAFKHRPEVFDFFGGKKICNDFMIAFIVLGWLVVFQLAYAVIENLNLLHIVDWTAENYLIRRMSLLGLFFLNLFVNFKPGFLVGFLSEKESKMEVEEEMQVKVTDTIAFHIPNLPSKTANEIPDFISQIDTELIKSQILNVIEEEKIFVKNGITLNQFAGRINVSPKSVSYIINREFGKGFNEFLNQYRVEYAISKIEQGYLDDYTLEALGEISGFNSRTTFFNAFKKEMGFSPSEFWKKFQEIPT</sequence>
<dbReference type="PANTHER" id="PTHR43280">
    <property type="entry name" value="ARAC-FAMILY TRANSCRIPTIONAL REGULATOR"/>
    <property type="match status" value="1"/>
</dbReference>
<keyword evidence="3" id="KW-0804">Transcription</keyword>
<dbReference type="GO" id="GO:0043565">
    <property type="term" value="F:sequence-specific DNA binding"/>
    <property type="evidence" value="ECO:0007669"/>
    <property type="project" value="InterPro"/>
</dbReference>
<evidence type="ECO:0000256" key="4">
    <source>
        <dbReference type="SAM" id="Phobius"/>
    </source>
</evidence>
<gene>
    <name evidence="6" type="ORF">NU887_15260</name>
</gene>
<dbReference type="InterPro" id="IPR009057">
    <property type="entry name" value="Homeodomain-like_sf"/>
</dbReference>
<dbReference type="Gene3D" id="1.10.10.60">
    <property type="entry name" value="Homeodomain-like"/>
    <property type="match status" value="2"/>
</dbReference>
<keyword evidence="2" id="KW-0238">DNA-binding</keyword>
<feature type="transmembrane region" description="Helical" evidence="4">
    <location>
        <begin position="229"/>
        <end position="253"/>
    </location>
</feature>
<keyword evidence="7" id="KW-1185">Reference proteome</keyword>
<dbReference type="Pfam" id="PF12833">
    <property type="entry name" value="HTH_18"/>
    <property type="match status" value="1"/>
</dbReference>
<dbReference type="InterPro" id="IPR018060">
    <property type="entry name" value="HTH_AraC"/>
</dbReference>
<evidence type="ECO:0000313" key="6">
    <source>
        <dbReference type="EMBL" id="MCR9016399.1"/>
    </source>
</evidence>
<accession>A0A9X2SZG1</accession>
<evidence type="ECO:0000256" key="1">
    <source>
        <dbReference type="ARBA" id="ARBA00023015"/>
    </source>
</evidence>
<evidence type="ECO:0000256" key="3">
    <source>
        <dbReference type="ARBA" id="ARBA00023163"/>
    </source>
</evidence>
<keyword evidence="1" id="KW-0805">Transcription regulation</keyword>
<name>A0A9X2SZG1_9BACT</name>
<evidence type="ECO:0000256" key="2">
    <source>
        <dbReference type="ARBA" id="ARBA00023125"/>
    </source>
</evidence>
<reference evidence="6" key="1">
    <citation type="submission" date="2022-08" db="EMBL/GenBank/DDBJ databases">
        <authorList>
            <person name="Zhang D."/>
        </authorList>
    </citation>
    <scope>NUCLEOTIDE SEQUENCE</scope>
    <source>
        <strain evidence="6">XJ19-11</strain>
    </source>
</reference>
<dbReference type="PROSITE" id="PS01124">
    <property type="entry name" value="HTH_ARAC_FAMILY_2"/>
    <property type="match status" value="1"/>
</dbReference>
<dbReference type="GO" id="GO:0003700">
    <property type="term" value="F:DNA-binding transcription factor activity"/>
    <property type="evidence" value="ECO:0007669"/>
    <property type="project" value="InterPro"/>
</dbReference>
<dbReference type="PANTHER" id="PTHR43280:SF29">
    <property type="entry name" value="ARAC-FAMILY TRANSCRIPTIONAL REGULATOR"/>
    <property type="match status" value="1"/>
</dbReference>
<evidence type="ECO:0000259" key="5">
    <source>
        <dbReference type="PROSITE" id="PS01124"/>
    </source>
</evidence>
<feature type="domain" description="HTH araC/xylS-type" evidence="5">
    <location>
        <begin position="303"/>
        <end position="407"/>
    </location>
</feature>
<dbReference type="RefSeq" id="WP_258424244.1">
    <property type="nucleotide sequence ID" value="NZ_JANSUY010000014.1"/>
</dbReference>
<feature type="transmembrane region" description="Helical" evidence="4">
    <location>
        <begin position="6"/>
        <end position="23"/>
    </location>
</feature>
<feature type="transmembrane region" description="Helical" evidence="4">
    <location>
        <begin position="190"/>
        <end position="209"/>
    </location>
</feature>
<organism evidence="6 7">
    <name type="scientific">Aquiflexum gelatinilyticum</name>
    <dbReference type="NCBI Taxonomy" id="2961943"/>
    <lineage>
        <taxon>Bacteria</taxon>
        <taxon>Pseudomonadati</taxon>
        <taxon>Bacteroidota</taxon>
        <taxon>Cytophagia</taxon>
        <taxon>Cytophagales</taxon>
        <taxon>Cyclobacteriaceae</taxon>
        <taxon>Aquiflexum</taxon>
    </lineage>
</organism>
<comment type="caution">
    <text evidence="6">The sequence shown here is derived from an EMBL/GenBank/DDBJ whole genome shotgun (WGS) entry which is preliminary data.</text>
</comment>
<dbReference type="SUPFAM" id="SSF46689">
    <property type="entry name" value="Homeodomain-like"/>
    <property type="match status" value="1"/>
</dbReference>
<keyword evidence="4" id="KW-1133">Transmembrane helix</keyword>
<dbReference type="AlphaFoldDB" id="A0A9X2SZG1"/>
<feature type="transmembrane region" description="Helical" evidence="4">
    <location>
        <begin position="35"/>
        <end position="53"/>
    </location>
</feature>
<feature type="transmembrane region" description="Helical" evidence="4">
    <location>
        <begin position="65"/>
        <end position="84"/>
    </location>
</feature>
<dbReference type="InterPro" id="IPR018062">
    <property type="entry name" value="HTH_AraC-typ_CS"/>
</dbReference>
<proteinExistence type="predicted"/>
<dbReference type="Proteomes" id="UP001142175">
    <property type="component" value="Unassembled WGS sequence"/>
</dbReference>
<dbReference type="EMBL" id="JANSUY010000014">
    <property type="protein sequence ID" value="MCR9016399.1"/>
    <property type="molecule type" value="Genomic_DNA"/>
</dbReference>
<evidence type="ECO:0000313" key="7">
    <source>
        <dbReference type="Proteomes" id="UP001142175"/>
    </source>
</evidence>
<dbReference type="PROSITE" id="PS00041">
    <property type="entry name" value="HTH_ARAC_FAMILY_1"/>
    <property type="match status" value="1"/>
</dbReference>
<feature type="transmembrane region" description="Helical" evidence="4">
    <location>
        <begin position="151"/>
        <end position="170"/>
    </location>
</feature>
<dbReference type="SMART" id="SM00342">
    <property type="entry name" value="HTH_ARAC"/>
    <property type="match status" value="1"/>
</dbReference>
<keyword evidence="4" id="KW-0812">Transmembrane</keyword>
<keyword evidence="4" id="KW-0472">Membrane</keyword>
<protein>
    <submittedName>
        <fullName evidence="6">AraC family transcriptional regulator</fullName>
    </submittedName>
</protein>